<feature type="coiled-coil region" evidence="6">
    <location>
        <begin position="21"/>
        <end position="55"/>
    </location>
</feature>
<dbReference type="Ensembl" id="ENSPMET00000012326.1">
    <property type="protein sequence ID" value="ENSPMEP00000002561.1"/>
    <property type="gene ID" value="ENSPMEG00000003639.1"/>
</dbReference>
<dbReference type="InterPro" id="IPR035999">
    <property type="entry name" value="Sec7_dom_sf"/>
</dbReference>
<evidence type="ECO:0000256" key="6">
    <source>
        <dbReference type="SAM" id="Coils"/>
    </source>
</evidence>
<feature type="compositionally biased region" description="Low complexity" evidence="7">
    <location>
        <begin position="374"/>
        <end position="384"/>
    </location>
</feature>
<proteinExistence type="inferred from homology"/>
<dbReference type="AlphaFoldDB" id="A0A3B3WIA6"/>
<dbReference type="GO" id="GO:0030036">
    <property type="term" value="P:actin cytoskeleton organization"/>
    <property type="evidence" value="ECO:0007669"/>
    <property type="project" value="TreeGrafter"/>
</dbReference>
<dbReference type="InterPro" id="IPR011993">
    <property type="entry name" value="PH-like_dom_sf"/>
</dbReference>
<comment type="subcellular location">
    <subcellularLocation>
        <location evidence="1">Cytoplasm</location>
    </subcellularLocation>
</comment>
<evidence type="ECO:0000256" key="4">
    <source>
        <dbReference type="ARBA" id="ARBA00022553"/>
    </source>
</evidence>
<protein>
    <recommendedName>
        <fullName evidence="8">SEC7 domain-containing protein</fullName>
    </recommendedName>
</protein>
<dbReference type="Gene3D" id="1.10.1000.11">
    <property type="entry name" value="Arf Nucleotide-binding Site Opener,domain 2"/>
    <property type="match status" value="1"/>
</dbReference>
<dbReference type="Pfam" id="PF16453">
    <property type="entry name" value="IQ_SEC7_PH"/>
    <property type="match status" value="1"/>
</dbReference>
<dbReference type="InterPro" id="IPR023394">
    <property type="entry name" value="Sec7_C_sf"/>
</dbReference>
<keyword evidence="5 6" id="KW-0175">Coiled coil</keyword>
<dbReference type="PANTHER" id="PTHR10663">
    <property type="entry name" value="GUANYL-NUCLEOTIDE EXCHANGE FACTOR"/>
    <property type="match status" value="1"/>
</dbReference>
<dbReference type="InterPro" id="IPR033742">
    <property type="entry name" value="IQSEC_PH"/>
</dbReference>
<sequence length="820" mass="90970">SSLLENPVQAILYLRELTTIVQNQQSLIQTQRARIEELDRRVDELIGENRHLRDVRVQQQLPYLHHHSHHTLPDPSCLHHHHHPQDPQLKSTTGALPEHAATPAQVEVSPGVQPPPAQPMDPGDMQLVPADPSTISPIEIESENGGSCPSCKSLVSMTPTTLCRSLTLARQSSETVLHQFCCPAPEHPFLCPQIEELEQKYGGHLIARRAARRIQTAFRQYQLSKNFQKIRNSLSESKLPRRISLRLHSLAQSIDDALRGWSLSEGGEGKGLLMDPGALRAAAESAGLPRSASSLLMAFRDVTVHIDSNSSYTISSATTTTTTSLGNASGGESGSRKPSVSGTGGGGDGQSMEEPEFPAPPPSEELEMVDPGSRRGSAAPAAAGVGMEGENSSDRLGSSTSTSTSTSISTSVQSNQQPAQIYTQYQQYHYTHPQQVPGGPSPDSLQALVVSLPRDRCQDPASCRSPTLSTDTHRKRLYRIGLNLFNRNPERGIHFLITRGFVPDTAIGVAHFLLQRKGLSRQMIGEFLGNSKLQFNRDVLCVVDEMDFSGMELDEALRKFQAHVRVQGEAQKVERLIEAFQRYCMCNPDVVQQFHNPDTIFILAFAVVLLNTDMYSPNIKPHRKMGLDDFIRNLRVDDGADIPREMVAGIYERIQQRELRSNEDHVTYVSRVEQSILGLKTVLAVPHRRLVCCCRLFEVPDANKPHKQKLSALQREVFLFNDLLLILKLCPKKKSSASYTFCKAMGLLGMQFHLFSNEYAHGITMMSPFTSEKKQLVSFCSPSGEELRKFAEELREAIAEVNEMEQIHIRCRPISASPAL</sequence>
<evidence type="ECO:0000256" key="1">
    <source>
        <dbReference type="ARBA" id="ARBA00004496"/>
    </source>
</evidence>
<keyword evidence="4" id="KW-0597">Phosphoprotein</keyword>
<dbReference type="Pfam" id="PF01369">
    <property type="entry name" value="Sec7"/>
    <property type="match status" value="1"/>
</dbReference>
<dbReference type="SMART" id="SM00222">
    <property type="entry name" value="Sec7"/>
    <property type="match status" value="1"/>
</dbReference>
<organism evidence="9 10">
    <name type="scientific">Poecilia mexicana</name>
    <dbReference type="NCBI Taxonomy" id="48701"/>
    <lineage>
        <taxon>Eukaryota</taxon>
        <taxon>Metazoa</taxon>
        <taxon>Chordata</taxon>
        <taxon>Craniata</taxon>
        <taxon>Vertebrata</taxon>
        <taxon>Euteleostomi</taxon>
        <taxon>Actinopterygii</taxon>
        <taxon>Neopterygii</taxon>
        <taxon>Teleostei</taxon>
        <taxon>Neoteleostei</taxon>
        <taxon>Acanthomorphata</taxon>
        <taxon>Ovalentaria</taxon>
        <taxon>Atherinomorphae</taxon>
        <taxon>Cyprinodontiformes</taxon>
        <taxon>Poeciliidae</taxon>
        <taxon>Poeciliinae</taxon>
        <taxon>Poecilia</taxon>
    </lineage>
</organism>
<dbReference type="GO" id="GO:0005085">
    <property type="term" value="F:guanyl-nucleotide exchange factor activity"/>
    <property type="evidence" value="ECO:0007669"/>
    <property type="project" value="InterPro"/>
</dbReference>
<feature type="compositionally biased region" description="Low complexity" evidence="7">
    <location>
        <begin position="398"/>
        <end position="418"/>
    </location>
</feature>
<reference evidence="9" key="2">
    <citation type="submission" date="2025-09" db="UniProtKB">
        <authorList>
            <consortium name="Ensembl"/>
        </authorList>
    </citation>
    <scope>IDENTIFICATION</scope>
</reference>
<evidence type="ECO:0000256" key="2">
    <source>
        <dbReference type="ARBA" id="ARBA00006248"/>
    </source>
</evidence>
<accession>A0A3B3WIA6</accession>
<dbReference type="SUPFAM" id="SSF50729">
    <property type="entry name" value="PH domain-like"/>
    <property type="match status" value="1"/>
</dbReference>
<dbReference type="InterPro" id="IPR000904">
    <property type="entry name" value="Sec7_dom"/>
</dbReference>
<dbReference type="PANTHER" id="PTHR10663:SF401">
    <property type="entry name" value="IQ MOTIF AND SEC7 DOMAIN-CONTAINING PROTEIN 3 ISOFORM X1"/>
    <property type="match status" value="1"/>
</dbReference>
<comment type="similarity">
    <text evidence="2">Belongs to the BRAG family.</text>
</comment>
<dbReference type="SUPFAM" id="SSF48425">
    <property type="entry name" value="Sec7 domain"/>
    <property type="match status" value="1"/>
</dbReference>
<dbReference type="STRING" id="48701.ENSPMEP00000002561"/>
<dbReference type="FunFam" id="1.10.220.20:FF:000001">
    <property type="entry name" value="IQ motif and SEC7 domain-containing protein 1"/>
    <property type="match status" value="1"/>
</dbReference>
<dbReference type="PROSITE" id="PS50096">
    <property type="entry name" value="IQ"/>
    <property type="match status" value="1"/>
</dbReference>
<evidence type="ECO:0000256" key="5">
    <source>
        <dbReference type="ARBA" id="ARBA00023054"/>
    </source>
</evidence>
<evidence type="ECO:0000256" key="7">
    <source>
        <dbReference type="SAM" id="MobiDB-lite"/>
    </source>
</evidence>
<dbReference type="GO" id="GO:0032012">
    <property type="term" value="P:regulation of ARF protein signal transduction"/>
    <property type="evidence" value="ECO:0007669"/>
    <property type="project" value="InterPro"/>
</dbReference>
<dbReference type="Gene3D" id="2.30.29.30">
    <property type="entry name" value="Pleckstrin-homology domain (PH domain)/Phosphotyrosine-binding domain (PTB)"/>
    <property type="match status" value="1"/>
</dbReference>
<evidence type="ECO:0000256" key="3">
    <source>
        <dbReference type="ARBA" id="ARBA00022490"/>
    </source>
</evidence>
<evidence type="ECO:0000313" key="10">
    <source>
        <dbReference type="Proteomes" id="UP000261480"/>
    </source>
</evidence>
<evidence type="ECO:0000313" key="9">
    <source>
        <dbReference type="Ensembl" id="ENSPMEP00000002561.1"/>
    </source>
</evidence>
<dbReference type="PROSITE" id="PS50190">
    <property type="entry name" value="SEC7"/>
    <property type="match status" value="1"/>
</dbReference>
<evidence type="ECO:0000259" key="8">
    <source>
        <dbReference type="PROSITE" id="PS50190"/>
    </source>
</evidence>
<keyword evidence="10" id="KW-1185">Reference proteome</keyword>
<dbReference type="Gene3D" id="1.10.220.20">
    <property type="match status" value="1"/>
</dbReference>
<feature type="domain" description="SEC7" evidence="8">
    <location>
        <begin position="467"/>
        <end position="657"/>
    </location>
</feature>
<feature type="region of interest" description="Disordered" evidence="7">
    <location>
        <begin position="320"/>
        <end position="418"/>
    </location>
</feature>
<dbReference type="GO" id="GO:0005737">
    <property type="term" value="C:cytoplasm"/>
    <property type="evidence" value="ECO:0007669"/>
    <property type="project" value="UniProtKB-SubCell"/>
</dbReference>
<feature type="region of interest" description="Disordered" evidence="7">
    <location>
        <begin position="67"/>
        <end position="147"/>
    </location>
</feature>
<dbReference type="FunFam" id="1.10.1000.11:FF:000001">
    <property type="entry name" value="IQ motif and SEC7 domain-containing protein 1"/>
    <property type="match status" value="1"/>
</dbReference>
<keyword evidence="3" id="KW-0963">Cytoplasm</keyword>
<name>A0A3B3WIA6_9TELE</name>
<dbReference type="CDD" id="cd00171">
    <property type="entry name" value="Sec7"/>
    <property type="match status" value="1"/>
</dbReference>
<reference evidence="9" key="1">
    <citation type="submission" date="2025-08" db="UniProtKB">
        <authorList>
            <consortium name="Ensembl"/>
        </authorList>
    </citation>
    <scope>IDENTIFICATION</scope>
</reference>
<dbReference type="Proteomes" id="UP000261480">
    <property type="component" value="Unplaced"/>
</dbReference>